<reference evidence="4" key="1">
    <citation type="journal article" date="2020" name="Fungal Divers.">
        <title>Resolving the Mortierellaceae phylogeny through synthesis of multi-gene phylogenetics and phylogenomics.</title>
        <authorList>
            <person name="Vandepol N."/>
            <person name="Liber J."/>
            <person name="Desiro A."/>
            <person name="Na H."/>
            <person name="Kennedy M."/>
            <person name="Barry K."/>
            <person name="Grigoriev I.V."/>
            <person name="Miller A.N."/>
            <person name="O'Donnell K."/>
            <person name="Stajich J.E."/>
            <person name="Bonito G."/>
        </authorList>
    </citation>
    <scope>NUCLEOTIDE SEQUENCE</scope>
    <source>
        <strain evidence="4">NVP60</strain>
    </source>
</reference>
<feature type="repeat" description="WD" evidence="3">
    <location>
        <begin position="654"/>
        <end position="695"/>
    </location>
</feature>
<dbReference type="PANTHER" id="PTHR14604:SF4">
    <property type="entry name" value="F-BOX DOMAIN-CONTAINING PROTEIN"/>
    <property type="match status" value="1"/>
</dbReference>
<accession>A0A9P6UMP0</accession>
<keyword evidence="5" id="KW-1185">Reference proteome</keyword>
<feature type="repeat" description="WD" evidence="3">
    <location>
        <begin position="780"/>
        <end position="813"/>
    </location>
</feature>
<dbReference type="Gene3D" id="2.130.10.10">
    <property type="entry name" value="YVTN repeat-like/Quinoprotein amine dehydrogenase"/>
    <property type="match status" value="4"/>
</dbReference>
<feature type="repeat" description="WD" evidence="3">
    <location>
        <begin position="738"/>
        <end position="779"/>
    </location>
</feature>
<dbReference type="InterPro" id="IPR036322">
    <property type="entry name" value="WD40_repeat_dom_sf"/>
</dbReference>
<dbReference type="InterPro" id="IPR027417">
    <property type="entry name" value="P-loop_NTPase"/>
</dbReference>
<dbReference type="SUPFAM" id="SSF50998">
    <property type="entry name" value="Quinoprotein alcohol dehydrogenase-like"/>
    <property type="match status" value="1"/>
</dbReference>
<evidence type="ECO:0000256" key="2">
    <source>
        <dbReference type="ARBA" id="ARBA00022737"/>
    </source>
</evidence>
<evidence type="ECO:0000313" key="4">
    <source>
        <dbReference type="EMBL" id="KAG0311881.1"/>
    </source>
</evidence>
<dbReference type="InterPro" id="IPR001646">
    <property type="entry name" value="5peptide_repeat"/>
</dbReference>
<feature type="repeat" description="WD" evidence="3">
    <location>
        <begin position="696"/>
        <end position="737"/>
    </location>
</feature>
<dbReference type="SUPFAM" id="SSF50978">
    <property type="entry name" value="WD40 repeat-like"/>
    <property type="match status" value="1"/>
</dbReference>
<dbReference type="Gene3D" id="3.40.50.300">
    <property type="entry name" value="P-loop containing nucleotide triphosphate hydrolases"/>
    <property type="match status" value="1"/>
</dbReference>
<dbReference type="InterPro" id="IPR001680">
    <property type="entry name" value="WD40_rpt"/>
</dbReference>
<gene>
    <name evidence="4" type="ORF">BGZ97_011573</name>
</gene>
<dbReference type="PROSITE" id="PS00678">
    <property type="entry name" value="WD_REPEATS_1"/>
    <property type="match status" value="3"/>
</dbReference>
<sequence>MKERENALYIPPQAKPTLQSSDDTLFPLMEKVQEFLAGTGQVLLLLGDSGGGKSTFNLQLEHTLWKDYTIGGLIPLHINLPAIINPHQNLIDEQLQQLRLFSDAQIRELRLHRQFVVICDGYDESQLKQNLYASNFLNQPEQWRAKMIISCRSQYLGLDYRARFQPAADHYQHPMANLFQEAVIAPFSKTQIEQYVEQFVQKAPSQSIDNSQPSWTVADYLDRLKKIPRLIELVSNPFLLMLALRALPNLARSGQDLSNICLTRVGLYDSFIEQWLQTNKRRLENSTLSTEARAVLDELLDADFIHVGINYQKDLAAAIFQHQGGNPVMQYVQHHESQSWKAAFFSTEVKITMLRESSPLTRSGNQHRFLHRSILEYLYSRVISDPFEPSQLSAHIGSGTNKSIKSFTDLTLNQRSIISEPSIMQFLAERVNLEPSFNSHLIAVIEVSKMDAGVSQAAANAISILVRAGVRFNRADLRGIRIPGADICGGQFDSADMQGADLSDVNLANTWLRQANLSETKLTGVQFGELPYLEIGESVVECVFSPDGALLALSTESEKIIVYETATWSKIVSHAGGWAIAISPTTQELAKCYETFTAQICDILTGDIRIVLSGHNDSVNHISYSSDGEVIATSSNDGTVRIWSTSSGDTLRVLHGHTGRVFGVAFSLTGLQLVSCSEDKTVRTWDALTGEPLLIIEEHSDCVHSVAYSPDGRQIVSADEDEGLLLWDANTGIFIHDLVGHSFAVCCVVYSPDGHQLASCGQDAAVRLWNPLTGELSETLSGHNSTVNSISFSPDGKHIASSSFDGTLRLWDVGQALPREKPDENMTGWWYIDISSDGAWSATGNKYGAVQLWETRTGMPGAALTGHEGDVNVVAFSPYGERVASASQDSTVRLWCARTGKSVHVLQGHTCGVLFVVFSPSGHQLASGGGRNDRTVRLWDTKTGEPRLILEGHAKGINGLAFSPSGLQIASCSDDTTVRLWCSLKGEQLMVLHHEEALDRVIFSPDESEIISISWAHGELCCWDIQSGVMIDQPALKEYYILCYSYSTCGKLLATGERDGMLRLWNRKLGGSNWSQMYRSYIGRFVDIRWIHGRDGIYLATSEDGIVRVWEMVEVGDSYTLHQLWSLGRNELSLADANLSGAVGLLPDDLKLVKQRGAITESEIQN</sequence>
<dbReference type="InterPro" id="IPR050995">
    <property type="entry name" value="WD-F-box_domain-protein"/>
</dbReference>
<feature type="repeat" description="WD" evidence="3">
    <location>
        <begin position="906"/>
        <end position="949"/>
    </location>
</feature>
<feature type="non-terminal residue" evidence="4">
    <location>
        <position position="1166"/>
    </location>
</feature>
<dbReference type="EMBL" id="JAAAIN010000667">
    <property type="protein sequence ID" value="KAG0311881.1"/>
    <property type="molecule type" value="Genomic_DNA"/>
</dbReference>
<dbReference type="PRINTS" id="PR00320">
    <property type="entry name" value="GPROTEINBRPT"/>
</dbReference>
<dbReference type="AlphaFoldDB" id="A0A9P6UMP0"/>
<dbReference type="PROSITE" id="PS50294">
    <property type="entry name" value="WD_REPEATS_REGION"/>
    <property type="match status" value="7"/>
</dbReference>
<proteinExistence type="predicted"/>
<name>A0A9P6UMP0_9FUNG</name>
<dbReference type="Pfam" id="PF00400">
    <property type="entry name" value="WD40"/>
    <property type="match status" value="9"/>
</dbReference>
<dbReference type="SUPFAM" id="SSF141571">
    <property type="entry name" value="Pentapeptide repeat-like"/>
    <property type="match status" value="1"/>
</dbReference>
<dbReference type="SUPFAM" id="SSF101908">
    <property type="entry name" value="Putative isomerase YbhE"/>
    <property type="match status" value="1"/>
</dbReference>
<dbReference type="PANTHER" id="PTHR14604">
    <property type="entry name" value="WD40 REPEAT PF20"/>
    <property type="match status" value="1"/>
</dbReference>
<evidence type="ECO:0000256" key="1">
    <source>
        <dbReference type="ARBA" id="ARBA00022574"/>
    </source>
</evidence>
<dbReference type="Pfam" id="PF00805">
    <property type="entry name" value="Pentapeptide"/>
    <property type="match status" value="1"/>
</dbReference>
<dbReference type="SMART" id="SM00320">
    <property type="entry name" value="WD40"/>
    <property type="match status" value="12"/>
</dbReference>
<protein>
    <recommendedName>
        <fullName evidence="6">WD40 repeat-like protein</fullName>
    </recommendedName>
</protein>
<dbReference type="SUPFAM" id="SSF52540">
    <property type="entry name" value="P-loop containing nucleoside triphosphate hydrolases"/>
    <property type="match status" value="1"/>
</dbReference>
<dbReference type="InterPro" id="IPR015943">
    <property type="entry name" value="WD40/YVTN_repeat-like_dom_sf"/>
</dbReference>
<dbReference type="OrthoDB" id="538223at2759"/>
<organism evidence="4 5">
    <name type="scientific">Linnemannia gamsii</name>
    <dbReference type="NCBI Taxonomy" id="64522"/>
    <lineage>
        <taxon>Eukaryota</taxon>
        <taxon>Fungi</taxon>
        <taxon>Fungi incertae sedis</taxon>
        <taxon>Mucoromycota</taxon>
        <taxon>Mortierellomycotina</taxon>
        <taxon>Mortierellomycetes</taxon>
        <taxon>Mortierellales</taxon>
        <taxon>Mortierellaceae</taxon>
        <taxon>Linnemannia</taxon>
    </lineage>
</organism>
<keyword evidence="1 3" id="KW-0853">WD repeat</keyword>
<dbReference type="CDD" id="cd00200">
    <property type="entry name" value="WD40"/>
    <property type="match status" value="1"/>
</dbReference>
<dbReference type="PROSITE" id="PS50082">
    <property type="entry name" value="WD_REPEATS_2"/>
    <property type="match status" value="9"/>
</dbReference>
<dbReference type="Gene3D" id="2.160.20.80">
    <property type="entry name" value="E3 ubiquitin-protein ligase SopA"/>
    <property type="match status" value="1"/>
</dbReference>
<evidence type="ECO:0000313" key="5">
    <source>
        <dbReference type="Proteomes" id="UP000823405"/>
    </source>
</evidence>
<dbReference type="Proteomes" id="UP000823405">
    <property type="component" value="Unassembled WGS sequence"/>
</dbReference>
<feature type="repeat" description="WD" evidence="3">
    <location>
        <begin position="1041"/>
        <end position="1066"/>
    </location>
</feature>
<evidence type="ECO:0008006" key="6">
    <source>
        <dbReference type="Google" id="ProtNLM"/>
    </source>
</evidence>
<dbReference type="InterPro" id="IPR020472">
    <property type="entry name" value="WD40_PAC1"/>
</dbReference>
<dbReference type="InterPro" id="IPR019775">
    <property type="entry name" value="WD40_repeat_CS"/>
</dbReference>
<feature type="repeat" description="WD" evidence="3">
    <location>
        <begin position="612"/>
        <end position="653"/>
    </location>
</feature>
<feature type="repeat" description="WD" evidence="3">
    <location>
        <begin position="864"/>
        <end position="905"/>
    </location>
</feature>
<comment type="caution">
    <text evidence="4">The sequence shown here is derived from an EMBL/GenBank/DDBJ whole genome shotgun (WGS) entry which is preliminary data.</text>
</comment>
<feature type="repeat" description="WD" evidence="3">
    <location>
        <begin position="950"/>
        <end position="981"/>
    </location>
</feature>
<keyword evidence="2" id="KW-0677">Repeat</keyword>
<evidence type="ECO:0000256" key="3">
    <source>
        <dbReference type="PROSITE-ProRule" id="PRU00221"/>
    </source>
</evidence>
<dbReference type="InterPro" id="IPR011047">
    <property type="entry name" value="Quinoprotein_ADH-like_sf"/>
</dbReference>